<evidence type="ECO:0000256" key="1">
    <source>
        <dbReference type="ARBA" id="ARBA00007905"/>
    </source>
</evidence>
<comment type="similarity">
    <text evidence="1">Belongs to the aldo/keto reductase family.</text>
</comment>
<feature type="active site" description="Proton donor" evidence="4">
    <location>
        <position position="67"/>
    </location>
</feature>
<name>A0AA37P4Q9_9PEZI</name>
<dbReference type="RefSeq" id="XP_049124176.1">
    <property type="nucleotide sequence ID" value="XM_049268219.1"/>
</dbReference>
<dbReference type="AlphaFoldDB" id="A0AA37P4Q9"/>
<evidence type="ECO:0000256" key="5">
    <source>
        <dbReference type="PIRSR" id="PIRSR000097-2"/>
    </source>
</evidence>
<dbReference type="GeneID" id="73322809"/>
<organism evidence="8 9">
    <name type="scientific">Colletotrichum spaethianum</name>
    <dbReference type="NCBI Taxonomy" id="700344"/>
    <lineage>
        <taxon>Eukaryota</taxon>
        <taxon>Fungi</taxon>
        <taxon>Dikarya</taxon>
        <taxon>Ascomycota</taxon>
        <taxon>Pezizomycotina</taxon>
        <taxon>Sordariomycetes</taxon>
        <taxon>Hypocreomycetidae</taxon>
        <taxon>Glomerellales</taxon>
        <taxon>Glomerellaceae</taxon>
        <taxon>Colletotrichum</taxon>
        <taxon>Colletotrichum spaethianum species complex</taxon>
    </lineage>
</organism>
<dbReference type="PANTHER" id="PTHR43827">
    <property type="entry name" value="2,5-DIKETO-D-GLUCONIC ACID REDUCTASE"/>
    <property type="match status" value="1"/>
</dbReference>
<sequence length="334" mass="37618">MAVPNIKLNSGFDMPQVGFGLWKVDNAIASDTVYEAIKAGYRLFDGACERTIAASLAWERRGRVENYGNEVECGEGVARAIKEGIVKREDLFIVSKLWNTFHDGDRVEPIVKKQLADWGVDYFDLYLIHFPVALEYVDPSVRYPPGWHYDGKSEIRPSKASIQETWTAMESLVEKGLSKSIGPAPLRPPPLRQDPPATLQIEHHPYLVQPDLVKLAANEGIAVTAYSSFGPASFKEFNMEHATDFVPLFEEPTITAIAKKHNKEPSQVLLRWATQRGLAVIPKTSRKNVLAQNLAVTDFDLEQSEIDKISALDRKTRFNQPANYFPTEKLWIFS</sequence>
<dbReference type="EMBL" id="BQXU01000003">
    <property type="protein sequence ID" value="GKT41826.1"/>
    <property type="molecule type" value="Genomic_DNA"/>
</dbReference>
<dbReference type="PRINTS" id="PR00069">
    <property type="entry name" value="ALDKETRDTASE"/>
</dbReference>
<dbReference type="Gene3D" id="3.20.20.100">
    <property type="entry name" value="NADP-dependent oxidoreductase domain"/>
    <property type="match status" value="1"/>
</dbReference>
<evidence type="ECO:0000256" key="6">
    <source>
        <dbReference type="PIRSR" id="PIRSR000097-3"/>
    </source>
</evidence>
<feature type="domain" description="NADP-dependent oxidoreductase" evidence="7">
    <location>
        <begin position="18"/>
        <end position="313"/>
    </location>
</feature>
<dbReference type="SUPFAM" id="SSF51430">
    <property type="entry name" value="NAD(P)-linked oxidoreductase"/>
    <property type="match status" value="1"/>
</dbReference>
<dbReference type="InterPro" id="IPR036812">
    <property type="entry name" value="NAD(P)_OxRdtase_dom_sf"/>
</dbReference>
<accession>A0AA37P4Q9</accession>
<dbReference type="PIRSF" id="PIRSF000097">
    <property type="entry name" value="AKR"/>
    <property type="match status" value="1"/>
</dbReference>
<protein>
    <submittedName>
        <fullName evidence="8">NAD(P)H-dependent D-xylose reductase XYR1</fullName>
    </submittedName>
</protein>
<gene>
    <name evidence="8" type="ORF">ColSpa_02007</name>
</gene>
<evidence type="ECO:0000256" key="3">
    <source>
        <dbReference type="ARBA" id="ARBA00023002"/>
    </source>
</evidence>
<keyword evidence="2" id="KW-0521">NADP</keyword>
<dbReference type="GO" id="GO:0016616">
    <property type="term" value="F:oxidoreductase activity, acting on the CH-OH group of donors, NAD or NADP as acceptor"/>
    <property type="evidence" value="ECO:0007669"/>
    <property type="project" value="UniProtKB-ARBA"/>
</dbReference>
<keyword evidence="3" id="KW-0560">Oxidoreductase</keyword>
<proteinExistence type="inferred from homology"/>
<reference evidence="8 9" key="1">
    <citation type="submission" date="2022-03" db="EMBL/GenBank/DDBJ databases">
        <title>Genome data of Colletotrichum spp.</title>
        <authorList>
            <person name="Utami Y.D."/>
            <person name="Hiruma K."/>
        </authorList>
    </citation>
    <scope>NUCLEOTIDE SEQUENCE [LARGE SCALE GENOMIC DNA]</scope>
    <source>
        <strain evidence="8 9">MAFF 239500</strain>
    </source>
</reference>
<keyword evidence="9" id="KW-1185">Reference proteome</keyword>
<evidence type="ECO:0000313" key="9">
    <source>
        <dbReference type="Proteomes" id="UP001055115"/>
    </source>
</evidence>
<evidence type="ECO:0000259" key="7">
    <source>
        <dbReference type="Pfam" id="PF00248"/>
    </source>
</evidence>
<evidence type="ECO:0000256" key="2">
    <source>
        <dbReference type="ARBA" id="ARBA00022857"/>
    </source>
</evidence>
<comment type="caution">
    <text evidence="8">The sequence shown here is derived from an EMBL/GenBank/DDBJ whole genome shotgun (WGS) entry which is preliminary data.</text>
</comment>
<dbReference type="PANTHER" id="PTHR43827:SF3">
    <property type="entry name" value="NADP-DEPENDENT OXIDOREDUCTASE DOMAIN-CONTAINING PROTEIN"/>
    <property type="match status" value="1"/>
</dbReference>
<feature type="binding site" evidence="5">
    <location>
        <position position="129"/>
    </location>
    <ligand>
        <name>substrate</name>
    </ligand>
</feature>
<feature type="site" description="Lowers pKa of active site Tyr" evidence="6">
    <location>
        <position position="96"/>
    </location>
</feature>
<dbReference type="Proteomes" id="UP001055115">
    <property type="component" value="Unassembled WGS sequence"/>
</dbReference>
<dbReference type="Pfam" id="PF00248">
    <property type="entry name" value="Aldo_ket_red"/>
    <property type="match status" value="1"/>
</dbReference>
<dbReference type="InterPro" id="IPR023210">
    <property type="entry name" value="NADP_OxRdtase_dom"/>
</dbReference>
<dbReference type="InterPro" id="IPR020471">
    <property type="entry name" value="AKR"/>
</dbReference>
<evidence type="ECO:0000313" key="8">
    <source>
        <dbReference type="EMBL" id="GKT41826.1"/>
    </source>
</evidence>
<evidence type="ECO:0000256" key="4">
    <source>
        <dbReference type="PIRSR" id="PIRSR000097-1"/>
    </source>
</evidence>